<dbReference type="SUPFAM" id="SSF48334">
    <property type="entry name" value="DNA repair protein MutS, domain III"/>
    <property type="match status" value="1"/>
</dbReference>
<dbReference type="SMART" id="SM00534">
    <property type="entry name" value="MUTSac"/>
    <property type="match status" value="1"/>
</dbReference>
<dbReference type="GO" id="GO:0005739">
    <property type="term" value="C:mitochondrion"/>
    <property type="evidence" value="ECO:0007669"/>
    <property type="project" value="TreeGrafter"/>
</dbReference>
<accession>A0A2S4L756</accession>
<comment type="similarity">
    <text evidence="1">Belongs to the DNA mismatch repair MutS family.</text>
</comment>
<evidence type="ECO:0000256" key="5">
    <source>
        <dbReference type="ARBA" id="ARBA00023125"/>
    </source>
</evidence>
<keyword evidence="2" id="KW-0547">Nucleotide-binding</keyword>
<feature type="region of interest" description="Disordered" evidence="7">
    <location>
        <begin position="18"/>
        <end position="38"/>
    </location>
</feature>
<dbReference type="InterPro" id="IPR045076">
    <property type="entry name" value="MutS"/>
</dbReference>
<dbReference type="GO" id="GO:0006298">
    <property type="term" value="P:mismatch repair"/>
    <property type="evidence" value="ECO:0007669"/>
    <property type="project" value="InterPro"/>
</dbReference>
<dbReference type="SUPFAM" id="SSF55271">
    <property type="entry name" value="DNA repair protein MutS, domain I"/>
    <property type="match status" value="1"/>
</dbReference>
<dbReference type="FunFam" id="3.40.50.300:FF:001238">
    <property type="entry name" value="DNA mismatch repair protein"/>
    <property type="match status" value="1"/>
</dbReference>
<dbReference type="GO" id="GO:0140664">
    <property type="term" value="F:ATP-dependent DNA damage sensor activity"/>
    <property type="evidence" value="ECO:0007669"/>
    <property type="project" value="InterPro"/>
</dbReference>
<dbReference type="Gene3D" id="3.40.50.300">
    <property type="entry name" value="P-loop containing nucleotide triphosphate hydrolases"/>
    <property type="match status" value="1"/>
</dbReference>
<evidence type="ECO:0000256" key="2">
    <source>
        <dbReference type="ARBA" id="ARBA00022741"/>
    </source>
</evidence>
<dbReference type="Pfam" id="PF05188">
    <property type="entry name" value="MutS_II"/>
    <property type="match status" value="1"/>
</dbReference>
<reference evidence="9 10" key="1">
    <citation type="submission" date="2018-01" db="EMBL/GenBank/DDBJ databases">
        <title>Harnessing the power of phylogenomics to disentangle the directionality and signatures of interkingdom host jumping in the parasitic fungal genus Tolypocladium.</title>
        <authorList>
            <person name="Quandt C.A."/>
            <person name="Patterson W."/>
            <person name="Spatafora J.W."/>
        </authorList>
    </citation>
    <scope>NUCLEOTIDE SEQUENCE [LARGE SCALE GENOMIC DNA]</scope>
    <source>
        <strain evidence="9 10">NRBC 100945</strain>
    </source>
</reference>
<dbReference type="GO" id="GO:0005524">
    <property type="term" value="F:ATP binding"/>
    <property type="evidence" value="ECO:0007669"/>
    <property type="project" value="UniProtKB-KW"/>
</dbReference>
<evidence type="ECO:0000313" key="10">
    <source>
        <dbReference type="Proteomes" id="UP000237481"/>
    </source>
</evidence>
<dbReference type="InterPro" id="IPR027417">
    <property type="entry name" value="P-loop_NTPase"/>
</dbReference>
<dbReference type="InterPro" id="IPR036678">
    <property type="entry name" value="MutS_con_dom_sf"/>
</dbReference>
<keyword evidence="5" id="KW-0238">DNA-binding</keyword>
<dbReference type="AlphaFoldDB" id="A0A2S4L756"/>
<dbReference type="FunFam" id="1.10.1420.10:FF:000042">
    <property type="entry name" value="DNA mismatch repair protein Msh1"/>
    <property type="match status" value="1"/>
</dbReference>
<dbReference type="EMBL" id="PKSG01000156">
    <property type="protein sequence ID" value="POR38247.1"/>
    <property type="molecule type" value="Genomic_DNA"/>
</dbReference>
<dbReference type="Proteomes" id="UP000237481">
    <property type="component" value="Unassembled WGS sequence"/>
</dbReference>
<dbReference type="OrthoDB" id="2534523at2759"/>
<gene>
    <name evidence="9" type="ORF">TPAR_01556</name>
</gene>
<dbReference type="InterPro" id="IPR007695">
    <property type="entry name" value="DNA_mismatch_repair_MutS-lik_N"/>
</dbReference>
<dbReference type="InterPro" id="IPR000432">
    <property type="entry name" value="DNA_mismatch_repair_MutS_C"/>
</dbReference>
<keyword evidence="10" id="KW-1185">Reference proteome</keyword>
<name>A0A2S4L756_9HYPO</name>
<dbReference type="Pfam" id="PF01624">
    <property type="entry name" value="MutS_I"/>
    <property type="match status" value="1"/>
</dbReference>
<dbReference type="PIRSF" id="PIRSF037677">
    <property type="entry name" value="DNA_mis_repair_Msh6"/>
    <property type="match status" value="1"/>
</dbReference>
<dbReference type="GO" id="GO:0043504">
    <property type="term" value="P:mitochondrial DNA repair"/>
    <property type="evidence" value="ECO:0007669"/>
    <property type="project" value="TreeGrafter"/>
</dbReference>
<dbReference type="SMART" id="SM00533">
    <property type="entry name" value="MUTSd"/>
    <property type="match status" value="1"/>
</dbReference>
<keyword evidence="6" id="KW-0234">DNA repair</keyword>
<evidence type="ECO:0000256" key="7">
    <source>
        <dbReference type="SAM" id="MobiDB-lite"/>
    </source>
</evidence>
<organism evidence="9 10">
    <name type="scientific">Tolypocladium paradoxum</name>
    <dbReference type="NCBI Taxonomy" id="94208"/>
    <lineage>
        <taxon>Eukaryota</taxon>
        <taxon>Fungi</taxon>
        <taxon>Dikarya</taxon>
        <taxon>Ascomycota</taxon>
        <taxon>Pezizomycotina</taxon>
        <taxon>Sordariomycetes</taxon>
        <taxon>Hypocreomycetidae</taxon>
        <taxon>Hypocreales</taxon>
        <taxon>Ophiocordycipitaceae</taxon>
        <taxon>Tolypocladium</taxon>
    </lineage>
</organism>
<dbReference type="GO" id="GO:0030983">
    <property type="term" value="F:mismatched DNA binding"/>
    <property type="evidence" value="ECO:0007669"/>
    <property type="project" value="InterPro"/>
</dbReference>
<dbReference type="GO" id="GO:0005634">
    <property type="term" value="C:nucleus"/>
    <property type="evidence" value="ECO:0007669"/>
    <property type="project" value="TreeGrafter"/>
</dbReference>
<keyword evidence="3" id="KW-0227">DNA damage</keyword>
<evidence type="ECO:0000256" key="6">
    <source>
        <dbReference type="ARBA" id="ARBA00023204"/>
    </source>
</evidence>
<dbReference type="FunFam" id="1.10.1420.10:FF:000036">
    <property type="entry name" value="DNA mismatch repair protein Msh1"/>
    <property type="match status" value="1"/>
</dbReference>
<dbReference type="Gene3D" id="3.40.1170.10">
    <property type="entry name" value="DNA repair protein MutS, domain I"/>
    <property type="match status" value="1"/>
</dbReference>
<dbReference type="InterPro" id="IPR017261">
    <property type="entry name" value="DNA_mismatch_repair_MutS/MSH"/>
</dbReference>
<dbReference type="Gene3D" id="3.30.420.110">
    <property type="entry name" value="MutS, connector domain"/>
    <property type="match status" value="1"/>
</dbReference>
<dbReference type="InterPro" id="IPR036187">
    <property type="entry name" value="DNA_mismatch_repair_MutS_sf"/>
</dbReference>
<dbReference type="Pfam" id="PF05192">
    <property type="entry name" value="MutS_III"/>
    <property type="match status" value="1"/>
</dbReference>
<evidence type="ECO:0000259" key="8">
    <source>
        <dbReference type="PROSITE" id="PS00486"/>
    </source>
</evidence>
<dbReference type="InterPro" id="IPR007860">
    <property type="entry name" value="DNA_mmatch_repair_MutS_con_dom"/>
</dbReference>
<keyword evidence="4" id="KW-0067">ATP-binding</keyword>
<dbReference type="PROSITE" id="PS00486">
    <property type="entry name" value="DNA_MISMATCH_REPAIR_2"/>
    <property type="match status" value="1"/>
</dbReference>
<evidence type="ECO:0000313" key="9">
    <source>
        <dbReference type="EMBL" id="POR38247.1"/>
    </source>
</evidence>
<feature type="domain" description="DNA mismatch repair proteins mutS family" evidence="8">
    <location>
        <begin position="860"/>
        <end position="876"/>
    </location>
</feature>
<dbReference type="FunFam" id="3.40.1170.10:FF:000010">
    <property type="entry name" value="DNA mismatch repair protein Msh1"/>
    <property type="match status" value="1"/>
</dbReference>
<comment type="caution">
    <text evidence="9">The sequence shown here is derived from an EMBL/GenBank/DDBJ whole genome shotgun (WGS) entry which is preliminary data.</text>
</comment>
<dbReference type="PANTHER" id="PTHR11361">
    <property type="entry name" value="DNA MISMATCH REPAIR PROTEIN MUTS FAMILY MEMBER"/>
    <property type="match status" value="1"/>
</dbReference>
<dbReference type="Gene3D" id="1.10.1420.10">
    <property type="match status" value="2"/>
</dbReference>
<dbReference type="SUPFAM" id="SSF52540">
    <property type="entry name" value="P-loop containing nucleoside triphosphate hydrolases"/>
    <property type="match status" value="1"/>
</dbReference>
<evidence type="ECO:0000256" key="4">
    <source>
        <dbReference type="ARBA" id="ARBA00022840"/>
    </source>
</evidence>
<dbReference type="InterPro" id="IPR016151">
    <property type="entry name" value="DNA_mismatch_repair_MutS_N"/>
</dbReference>
<dbReference type="InterPro" id="IPR007696">
    <property type="entry name" value="DNA_mismatch_repair_MutS_core"/>
</dbReference>
<dbReference type="STRING" id="94208.A0A2S4L756"/>
<sequence>MFRPRRFHDIRLLQSQGRRSVTVRAAPRPGLASHHEAPPRTQFVALHARGKKTQSTVKLSDLPQGAIKTHPTPLEDQNGPAYPTVVLQARRNMHKFDNCVLLTRVGGFYELYFEHAEEYAPLLNLKLASKKTSAGPVPMAGFPFFQLDRFLKVLVQDLNRYVAIAEEFPNDAADKIRSGGLMHDRRVARIITPGTLIDESFIDPYANNYVMAIHVCGGAQTQVRPPDIQQDHGIPASPIASSLPLGLAWLDLSTGHFFTQSSDLASLSSILSRIGPREVVLDQDFESQQDHDIFSILAEDRHLITYSPQGGLIDVAEWTPFLEAEVPESTRKSFTNEEVLAGSLVLNYVKDRLQGMTMKLQPPRRHESMQIMSIDKNSLRALEIKQTIRDGFFRGSLLHAIRRTVTKSGARLLNEWLSSPSTSLDVINGRQNLAARFIATHDFRDSVILLLRRSHDSQRLVQKFAMGRGDADDLLALANTIRATEDIVHLLKQAASSTGEAPGAGCLNSLTSRIDLTQPLKLARRIKDAIDEEGIVHQHEAEDSEASQMMALAEDIVASEVSHEDASSLPKGKKKRPTSIKEYYAEDNDLWIMKPAASPALKKLHAQLNSLLEEKVALGESLRERLGASSLTLRWTPGLGHIAHIKGKDTKNLTEIRALSSSRSTRSFHLPEWTALGQRLDQARFQIRREEQRVFQSLREHVVLNLVKLRRNAAVLDELDIATSFAKLAVEQNLVRPRLNSSTCHTIVGGRHPTVEGGLLEQGRSFVRNDCLVGSPSDGILWLITGPNMAGKSTFLRQNALITILAQIGCYVPASYAELGIVDAIFSRVGSADNLYRDQSTFMVEMLETAQILKQATPRSFVIMDEIGRGTTPEDGTAVSYACLHHLVTVNQCRTLFATHFHDVADLAAAEGLCAANGGAVQMYCTDIEEDGHGGFVYVHKLRKGTNRQSHALKVARLAGLPDHAIDVARRVLDGNAGDGTRGTKEAAESA</sequence>
<dbReference type="PANTHER" id="PTHR11361:SF34">
    <property type="entry name" value="DNA MISMATCH REPAIR PROTEIN MSH1, MITOCHONDRIAL"/>
    <property type="match status" value="1"/>
</dbReference>
<protein>
    <submittedName>
        <fullName evidence="9">MutS protein-like protein 1</fullName>
    </submittedName>
</protein>
<dbReference type="SUPFAM" id="SSF53150">
    <property type="entry name" value="DNA repair protein MutS, domain II"/>
    <property type="match status" value="1"/>
</dbReference>
<proteinExistence type="inferred from homology"/>
<evidence type="ECO:0000256" key="1">
    <source>
        <dbReference type="ARBA" id="ARBA00006271"/>
    </source>
</evidence>
<evidence type="ECO:0000256" key="3">
    <source>
        <dbReference type="ARBA" id="ARBA00022763"/>
    </source>
</evidence>
<dbReference type="Pfam" id="PF00488">
    <property type="entry name" value="MutS_V"/>
    <property type="match status" value="1"/>
</dbReference>